<dbReference type="InterPro" id="IPR036388">
    <property type="entry name" value="WH-like_DNA-bd_sf"/>
</dbReference>
<evidence type="ECO:0000256" key="1">
    <source>
        <dbReference type="ARBA" id="ARBA00023125"/>
    </source>
</evidence>
<dbReference type="InterPro" id="IPR036390">
    <property type="entry name" value="WH_DNA-bd_sf"/>
</dbReference>
<feature type="DNA-binding region" description="Fork-head" evidence="2">
    <location>
        <begin position="195"/>
        <end position="291"/>
    </location>
</feature>
<dbReference type="PROSITE" id="PS50039">
    <property type="entry name" value="FORK_HEAD_3"/>
    <property type="match status" value="1"/>
</dbReference>
<feature type="region of interest" description="Disordered" evidence="3">
    <location>
        <begin position="394"/>
        <end position="475"/>
    </location>
</feature>
<comment type="subcellular location">
    <subcellularLocation>
        <location evidence="2">Nucleus</location>
    </subcellularLocation>
</comment>
<evidence type="ECO:0000256" key="2">
    <source>
        <dbReference type="PROSITE-ProRule" id="PRU00089"/>
    </source>
</evidence>
<feature type="domain" description="Fork-head" evidence="4">
    <location>
        <begin position="195"/>
        <end position="291"/>
    </location>
</feature>
<dbReference type="InterPro" id="IPR001766">
    <property type="entry name" value="Fork_head_dom"/>
</dbReference>
<proteinExistence type="predicted"/>
<feature type="compositionally biased region" description="Polar residues" evidence="3">
    <location>
        <begin position="436"/>
        <end position="447"/>
    </location>
</feature>
<keyword evidence="6" id="KW-1185">Reference proteome</keyword>
<name>A0A409W322_9AGAR</name>
<organism evidence="5 6">
    <name type="scientific">Gymnopilus dilepis</name>
    <dbReference type="NCBI Taxonomy" id="231916"/>
    <lineage>
        <taxon>Eukaryota</taxon>
        <taxon>Fungi</taxon>
        <taxon>Dikarya</taxon>
        <taxon>Basidiomycota</taxon>
        <taxon>Agaricomycotina</taxon>
        <taxon>Agaricomycetes</taxon>
        <taxon>Agaricomycetidae</taxon>
        <taxon>Agaricales</taxon>
        <taxon>Agaricineae</taxon>
        <taxon>Hymenogastraceae</taxon>
        <taxon>Gymnopilus</taxon>
    </lineage>
</organism>
<dbReference type="InParanoid" id="A0A409W322"/>
<dbReference type="AlphaFoldDB" id="A0A409W322"/>
<dbReference type="GO" id="GO:0003700">
    <property type="term" value="F:DNA-binding transcription factor activity"/>
    <property type="evidence" value="ECO:0007669"/>
    <property type="project" value="InterPro"/>
</dbReference>
<dbReference type="GO" id="GO:0043565">
    <property type="term" value="F:sequence-specific DNA binding"/>
    <property type="evidence" value="ECO:0007669"/>
    <property type="project" value="InterPro"/>
</dbReference>
<feature type="compositionally biased region" description="Basic and acidic residues" evidence="3">
    <location>
        <begin position="452"/>
        <end position="464"/>
    </location>
</feature>
<dbReference type="EMBL" id="NHYE01005432">
    <property type="protein sequence ID" value="PPQ72930.1"/>
    <property type="molecule type" value="Genomic_DNA"/>
</dbReference>
<dbReference type="Gene3D" id="1.10.10.10">
    <property type="entry name" value="Winged helix-like DNA-binding domain superfamily/Winged helix DNA-binding domain"/>
    <property type="match status" value="1"/>
</dbReference>
<comment type="caution">
    <text evidence="5">The sequence shown here is derived from an EMBL/GenBank/DDBJ whole genome shotgun (WGS) entry which is preliminary data.</text>
</comment>
<feature type="region of interest" description="Disordered" evidence="3">
    <location>
        <begin position="1"/>
        <end position="34"/>
    </location>
</feature>
<protein>
    <recommendedName>
        <fullName evidence="4">Fork-head domain-containing protein</fullName>
    </recommendedName>
</protein>
<gene>
    <name evidence="5" type="ORF">CVT26_014538</name>
</gene>
<dbReference type="OrthoDB" id="5954824at2759"/>
<accession>A0A409W322</accession>
<dbReference type="Pfam" id="PF00250">
    <property type="entry name" value="Forkhead"/>
    <property type="match status" value="1"/>
</dbReference>
<dbReference type="SUPFAM" id="SSF46785">
    <property type="entry name" value="Winged helix' DNA-binding domain"/>
    <property type="match status" value="1"/>
</dbReference>
<keyword evidence="1 2" id="KW-0238">DNA-binding</keyword>
<feature type="region of interest" description="Disordered" evidence="3">
    <location>
        <begin position="284"/>
        <end position="328"/>
    </location>
</feature>
<evidence type="ECO:0000256" key="3">
    <source>
        <dbReference type="SAM" id="MobiDB-lite"/>
    </source>
</evidence>
<keyword evidence="2" id="KW-0539">Nucleus</keyword>
<sequence length="475" mass="53237">MSYDSQSSFHGEYTVHYQPRKYHRDTPSQNEAQQELFQSANFDSSFKTNSPVDLQTFPHNMSDPLSGQGPYPMASHMRPFLCQILIPPCYYMATHGRTPSGGYSPHYPPNFGMNEFYPALDDNLSVYQGQPSPGSEAEDSDELFSSPVPPIQFPPHEETEAYLRQNLNIMPPRPVDLSALPDEPFSGKAPKITDLIKLAIWGSKHKRLTLNQIYAEIENRYPSWKNAKDKPWQASPLTPQFRPFLICASLSISDLYAIFVHQERPVSHPGKGHYWMIDYRQGEGNKRDRKRMQNSKAGGLSDDSDSELVPNNRTYRGPSVTHPVPRVPPGMSTSIPGPGAYYQPEPSSFSVAQPALELRHPMEHANLRPGPPPSVGPNMRWNTSVTYTVDPAHLTQGVGHSGYANPAQMNDPRSRPRQTSGNPYPVGPSYAPVSSRFPNPSDTAQPSRSRRIHSDTFSEKDVVEGPRGSRRQRTQ</sequence>
<evidence type="ECO:0000313" key="5">
    <source>
        <dbReference type="EMBL" id="PPQ72930.1"/>
    </source>
</evidence>
<evidence type="ECO:0000259" key="4">
    <source>
        <dbReference type="PROSITE" id="PS50039"/>
    </source>
</evidence>
<dbReference type="SMART" id="SM00339">
    <property type="entry name" value="FH"/>
    <property type="match status" value="1"/>
</dbReference>
<dbReference type="Proteomes" id="UP000284706">
    <property type="component" value="Unassembled WGS sequence"/>
</dbReference>
<dbReference type="GO" id="GO:0005634">
    <property type="term" value="C:nucleus"/>
    <property type="evidence" value="ECO:0007669"/>
    <property type="project" value="UniProtKB-SubCell"/>
</dbReference>
<dbReference type="STRING" id="231916.A0A409W322"/>
<feature type="region of interest" description="Disordered" evidence="3">
    <location>
        <begin position="123"/>
        <end position="149"/>
    </location>
</feature>
<evidence type="ECO:0000313" key="6">
    <source>
        <dbReference type="Proteomes" id="UP000284706"/>
    </source>
</evidence>
<reference evidence="5 6" key="1">
    <citation type="journal article" date="2018" name="Evol. Lett.">
        <title>Horizontal gene cluster transfer increased hallucinogenic mushroom diversity.</title>
        <authorList>
            <person name="Reynolds H.T."/>
            <person name="Vijayakumar V."/>
            <person name="Gluck-Thaler E."/>
            <person name="Korotkin H.B."/>
            <person name="Matheny P.B."/>
            <person name="Slot J.C."/>
        </authorList>
    </citation>
    <scope>NUCLEOTIDE SEQUENCE [LARGE SCALE GENOMIC DNA]</scope>
    <source>
        <strain evidence="5 6">SRW20</strain>
    </source>
</reference>